<dbReference type="OrthoDB" id="7847646at2"/>
<reference evidence="1 2" key="1">
    <citation type="submission" date="2018-04" db="EMBL/GenBank/DDBJ databases">
        <title>Genomic Encyclopedia of Archaeal and Bacterial Type Strains, Phase II (KMG-II): from individual species to whole genera.</title>
        <authorList>
            <person name="Goeker M."/>
        </authorList>
    </citation>
    <scope>NUCLEOTIDE SEQUENCE [LARGE SCALE GENOMIC DNA]</scope>
    <source>
        <strain evidence="1 2">DSM 100434</strain>
    </source>
</reference>
<dbReference type="RefSeq" id="WP_107816999.1">
    <property type="nucleotide sequence ID" value="NZ_QAOH01000009.1"/>
</dbReference>
<dbReference type="EMBL" id="QAOH01000009">
    <property type="protein sequence ID" value="PTQ70784.1"/>
    <property type="molecule type" value="Genomic_DNA"/>
</dbReference>
<name>A0A2T5HGU5_9RHOB</name>
<comment type="caution">
    <text evidence="1">The sequence shown here is derived from an EMBL/GenBank/DDBJ whole genome shotgun (WGS) entry which is preliminary data.</text>
</comment>
<sequence>MSLLAYLHYSHMQAETREAVAQNVVISDSYVRRKAQEDELPTLSTMRVAAPKNGSEARSFEIEHVDETAGTGQIVWDDGTGEMAEYSAEPEVPEVPGPPEDAGIGELAMYYFERLSAWLFGEREETIEMDCKTKRDGGKVCSVTRG</sequence>
<dbReference type="AlphaFoldDB" id="A0A2T5HGU5"/>
<accession>A0A2T5HGU5</accession>
<protein>
    <submittedName>
        <fullName evidence="1">Uncharacterized protein</fullName>
    </submittedName>
</protein>
<dbReference type="Proteomes" id="UP000244077">
    <property type="component" value="Unassembled WGS sequence"/>
</dbReference>
<gene>
    <name evidence="1" type="ORF">C8N42_109113</name>
</gene>
<proteinExistence type="predicted"/>
<evidence type="ECO:0000313" key="1">
    <source>
        <dbReference type="EMBL" id="PTQ70784.1"/>
    </source>
</evidence>
<evidence type="ECO:0000313" key="2">
    <source>
        <dbReference type="Proteomes" id="UP000244077"/>
    </source>
</evidence>
<organism evidence="1 2">
    <name type="scientific">Celeribacter persicus</name>
    <dbReference type="NCBI Taxonomy" id="1651082"/>
    <lineage>
        <taxon>Bacteria</taxon>
        <taxon>Pseudomonadati</taxon>
        <taxon>Pseudomonadota</taxon>
        <taxon>Alphaproteobacteria</taxon>
        <taxon>Rhodobacterales</taxon>
        <taxon>Roseobacteraceae</taxon>
        <taxon>Celeribacter</taxon>
    </lineage>
</organism>
<keyword evidence="2" id="KW-1185">Reference proteome</keyword>